<comment type="caution">
    <text evidence="1">The sequence shown here is derived from an EMBL/GenBank/DDBJ whole genome shotgun (WGS) entry which is preliminary data.</text>
</comment>
<name>A0A426ZWB2_ENSVE</name>
<reference evidence="1 2" key="1">
    <citation type="journal article" date="2014" name="Agronomy (Basel)">
        <title>A Draft Genome Sequence for Ensete ventricosum, the Drought-Tolerant Tree Against Hunger.</title>
        <authorList>
            <person name="Harrison J."/>
            <person name="Moore K.A."/>
            <person name="Paszkiewicz K."/>
            <person name="Jones T."/>
            <person name="Grant M."/>
            <person name="Ambacheew D."/>
            <person name="Muzemil S."/>
            <person name="Studholme D.J."/>
        </authorList>
    </citation>
    <scope>NUCLEOTIDE SEQUENCE [LARGE SCALE GENOMIC DNA]</scope>
</reference>
<gene>
    <name evidence="1" type="ORF">B296_00034306</name>
</gene>
<proteinExistence type="predicted"/>
<accession>A0A426ZWB2</accession>
<organism evidence="1 2">
    <name type="scientific">Ensete ventricosum</name>
    <name type="common">Abyssinian banana</name>
    <name type="synonym">Musa ensete</name>
    <dbReference type="NCBI Taxonomy" id="4639"/>
    <lineage>
        <taxon>Eukaryota</taxon>
        <taxon>Viridiplantae</taxon>
        <taxon>Streptophyta</taxon>
        <taxon>Embryophyta</taxon>
        <taxon>Tracheophyta</taxon>
        <taxon>Spermatophyta</taxon>
        <taxon>Magnoliopsida</taxon>
        <taxon>Liliopsida</taxon>
        <taxon>Zingiberales</taxon>
        <taxon>Musaceae</taxon>
        <taxon>Ensete</taxon>
    </lineage>
</organism>
<dbReference type="Proteomes" id="UP000287651">
    <property type="component" value="Unassembled WGS sequence"/>
</dbReference>
<protein>
    <submittedName>
        <fullName evidence="1">Uncharacterized protein</fullName>
    </submittedName>
</protein>
<evidence type="ECO:0000313" key="1">
    <source>
        <dbReference type="EMBL" id="RRT68289.1"/>
    </source>
</evidence>
<sequence length="157" mass="18303">MCTVSRKNATVINIAQSHAQSLVLISFSCYVSEFPNTTHSQRISPWEVIRARFRDKCNNHKLCAKLRFDRFFGHRLGILKYWPFPTYWPMGITRKISFRSIFHAPSRNFKILAIHSVLANEKSYEHSFVKKYDGHKLCAKSRANLVLINFSCTVSEF</sequence>
<dbReference type="AlphaFoldDB" id="A0A426ZWB2"/>
<dbReference type="EMBL" id="AMZH03004742">
    <property type="protein sequence ID" value="RRT68289.1"/>
    <property type="molecule type" value="Genomic_DNA"/>
</dbReference>
<evidence type="ECO:0000313" key="2">
    <source>
        <dbReference type="Proteomes" id="UP000287651"/>
    </source>
</evidence>
<dbReference type="PROSITE" id="PS51257">
    <property type="entry name" value="PROKAR_LIPOPROTEIN"/>
    <property type="match status" value="1"/>
</dbReference>